<gene>
    <name evidence="1" type="ORF">BDK89_1495</name>
</gene>
<evidence type="ECO:0000313" key="1">
    <source>
        <dbReference type="EMBL" id="TDT15914.1"/>
    </source>
</evidence>
<dbReference type="InterPro" id="IPR023393">
    <property type="entry name" value="START-like_dom_sf"/>
</dbReference>
<protein>
    <submittedName>
        <fullName evidence="1">Polyketide cyclase/dehydrase/lipid transport protein</fullName>
    </submittedName>
</protein>
<dbReference type="AlphaFoldDB" id="A0A4R7HYY4"/>
<evidence type="ECO:0000313" key="2">
    <source>
        <dbReference type="Proteomes" id="UP000294558"/>
    </source>
</evidence>
<accession>A0A4R7HYY4</accession>
<dbReference type="PANTHER" id="PTHR39683">
    <property type="entry name" value="CONSERVED PROTEIN TB16.3"/>
    <property type="match status" value="1"/>
</dbReference>
<dbReference type="InterPro" id="IPR019587">
    <property type="entry name" value="Polyketide_cyclase/dehydratase"/>
</dbReference>
<sequence length="147" mass="16704">MQTMAETATESITIAAPLDKVWEIATDLENYPTWTHDVKEVVITNRDDEGRPHEVEFRTSALGRSTHYTLEYDYTSAPKKLAWSMVKGDIQRSIDGAFTFQSTDDGNTHVQYDLAIELVVPLPGFVKRRAERRILNAIKELKTFAEA</sequence>
<keyword evidence="2" id="KW-1185">Reference proteome</keyword>
<comment type="caution">
    <text evidence="1">The sequence shown here is derived from an EMBL/GenBank/DDBJ whole genome shotgun (WGS) entry which is preliminary data.</text>
</comment>
<dbReference type="Proteomes" id="UP000294558">
    <property type="component" value="Unassembled WGS sequence"/>
</dbReference>
<name>A0A4R7HYY4_9ACTN</name>
<dbReference type="Pfam" id="PF10604">
    <property type="entry name" value="Polyketide_cyc2"/>
    <property type="match status" value="1"/>
</dbReference>
<proteinExistence type="predicted"/>
<dbReference type="SUPFAM" id="SSF55961">
    <property type="entry name" value="Bet v1-like"/>
    <property type="match status" value="1"/>
</dbReference>
<dbReference type="EMBL" id="SOAU01000001">
    <property type="protein sequence ID" value="TDT15914.1"/>
    <property type="molecule type" value="Genomic_DNA"/>
</dbReference>
<dbReference type="Gene3D" id="3.30.530.20">
    <property type="match status" value="1"/>
</dbReference>
<dbReference type="PANTHER" id="PTHR39683:SF4">
    <property type="entry name" value="COENZYME Q-BINDING PROTEIN COQ10 START DOMAIN-CONTAINING PROTEIN"/>
    <property type="match status" value="1"/>
</dbReference>
<reference evidence="1 2" key="1">
    <citation type="submission" date="2019-03" db="EMBL/GenBank/DDBJ databases">
        <title>Sequencing the genomes of 1000 actinobacteria strains.</title>
        <authorList>
            <person name="Klenk H.-P."/>
        </authorList>
    </citation>
    <scope>NUCLEOTIDE SEQUENCE [LARGE SCALE GENOMIC DNA]</scope>
    <source>
        <strain evidence="1 2">DSM 18936</strain>
    </source>
</reference>
<organism evidence="1 2">
    <name type="scientific">Ilumatobacter fluminis</name>
    <dbReference type="NCBI Taxonomy" id="467091"/>
    <lineage>
        <taxon>Bacteria</taxon>
        <taxon>Bacillati</taxon>
        <taxon>Actinomycetota</taxon>
        <taxon>Acidimicrobiia</taxon>
        <taxon>Acidimicrobiales</taxon>
        <taxon>Ilumatobacteraceae</taxon>
        <taxon>Ilumatobacter</taxon>
    </lineage>
</organism>